<keyword evidence="5" id="KW-0500">Molybdenum</keyword>
<dbReference type="Pfam" id="PF00384">
    <property type="entry name" value="Molybdopterin"/>
    <property type="match status" value="1"/>
</dbReference>
<keyword evidence="13" id="KW-1185">Reference proteome</keyword>
<dbReference type="InterPro" id="IPR007419">
    <property type="entry name" value="BFD-like_2Fe2S-bd_dom"/>
</dbReference>
<comment type="cofactor">
    <cofactor evidence="1">
        <name>Mo-bis(molybdopterin guanine dinucleotide)</name>
        <dbReference type="ChEBI" id="CHEBI:60539"/>
    </cofactor>
</comment>
<reference evidence="12 13" key="1">
    <citation type="submission" date="2019-07" db="EMBL/GenBank/DDBJ databases">
        <title>Draft genome for Aliikangiella sp. M105.</title>
        <authorList>
            <person name="Wang G."/>
        </authorList>
    </citation>
    <scope>NUCLEOTIDE SEQUENCE [LARGE SCALE GENOMIC DNA]</scope>
    <source>
        <strain evidence="12 13">M105</strain>
    </source>
</reference>
<dbReference type="AlphaFoldDB" id="A0A545U5Y4"/>
<keyword evidence="7" id="KW-0560">Oxidoreductase</keyword>
<proteinExistence type="inferred from homology"/>
<dbReference type="GO" id="GO:0042128">
    <property type="term" value="P:nitrate assimilation"/>
    <property type="evidence" value="ECO:0007669"/>
    <property type="project" value="UniProtKB-KW"/>
</dbReference>
<evidence type="ECO:0000256" key="8">
    <source>
        <dbReference type="ARBA" id="ARBA00023004"/>
    </source>
</evidence>
<dbReference type="GO" id="GO:0016020">
    <property type="term" value="C:membrane"/>
    <property type="evidence" value="ECO:0007669"/>
    <property type="project" value="TreeGrafter"/>
</dbReference>
<comment type="caution">
    <text evidence="12">The sequence shown here is derived from an EMBL/GenBank/DDBJ whole genome shotgun (WGS) entry which is preliminary data.</text>
</comment>
<dbReference type="SMART" id="SM00926">
    <property type="entry name" value="Molybdop_Fe4S4"/>
    <property type="match status" value="1"/>
</dbReference>
<dbReference type="OrthoDB" id="9810782at2"/>
<evidence type="ECO:0000313" key="13">
    <source>
        <dbReference type="Proteomes" id="UP000315439"/>
    </source>
</evidence>
<evidence type="ECO:0000256" key="1">
    <source>
        <dbReference type="ARBA" id="ARBA00001942"/>
    </source>
</evidence>
<dbReference type="PANTHER" id="PTHR43105:SF9">
    <property type="entry name" value="NADPH-FE(3+) OXIDOREDUCTASE SUBUNIT ALPHA"/>
    <property type="match status" value="1"/>
</dbReference>
<dbReference type="EMBL" id="VIKS01000013">
    <property type="protein sequence ID" value="TQV84880.1"/>
    <property type="molecule type" value="Genomic_DNA"/>
</dbReference>
<dbReference type="GO" id="GO:1990204">
    <property type="term" value="C:oxidoreductase complex"/>
    <property type="evidence" value="ECO:0007669"/>
    <property type="project" value="UniProtKB-ARBA"/>
</dbReference>
<dbReference type="PANTHER" id="PTHR43105">
    <property type="entry name" value="RESPIRATORY NITRATE REDUCTASE"/>
    <property type="match status" value="1"/>
</dbReference>
<evidence type="ECO:0000256" key="7">
    <source>
        <dbReference type="ARBA" id="ARBA00023002"/>
    </source>
</evidence>
<evidence type="ECO:0000259" key="11">
    <source>
        <dbReference type="PROSITE" id="PS51669"/>
    </source>
</evidence>
<keyword evidence="6" id="KW-0479">Metal-binding</keyword>
<dbReference type="SUPFAM" id="SSF53706">
    <property type="entry name" value="Formate dehydrogenase/DMSO reductase, domains 1-3"/>
    <property type="match status" value="1"/>
</dbReference>
<dbReference type="Pfam" id="PF04879">
    <property type="entry name" value="Molybdop_Fe4S4"/>
    <property type="match status" value="1"/>
</dbReference>
<dbReference type="PROSITE" id="PS00551">
    <property type="entry name" value="MOLYBDOPTERIN_PROK_1"/>
    <property type="match status" value="1"/>
</dbReference>
<dbReference type="GO" id="GO:0051539">
    <property type="term" value="F:4 iron, 4 sulfur cluster binding"/>
    <property type="evidence" value="ECO:0007669"/>
    <property type="project" value="UniProtKB-KW"/>
</dbReference>
<evidence type="ECO:0000256" key="5">
    <source>
        <dbReference type="ARBA" id="ARBA00022505"/>
    </source>
</evidence>
<dbReference type="Gene3D" id="2.20.25.90">
    <property type="entry name" value="ADC-like domains"/>
    <property type="match status" value="1"/>
</dbReference>
<dbReference type="Proteomes" id="UP000315439">
    <property type="component" value="Unassembled WGS sequence"/>
</dbReference>
<dbReference type="Gene3D" id="3.40.50.740">
    <property type="match status" value="1"/>
</dbReference>
<dbReference type="InterPro" id="IPR041957">
    <property type="entry name" value="CT_Nitrate-R-NapA-like"/>
</dbReference>
<accession>A0A545U5Y4</accession>
<keyword evidence="9" id="KW-0411">Iron-sulfur</keyword>
<evidence type="ECO:0000256" key="2">
    <source>
        <dbReference type="ARBA" id="ARBA00001966"/>
    </source>
</evidence>
<dbReference type="InterPro" id="IPR050123">
    <property type="entry name" value="Prok_molybdopt-oxidoreductase"/>
</dbReference>
<dbReference type="CDD" id="cd02791">
    <property type="entry name" value="MopB_CT_Nitrate-R-NapA-like"/>
    <property type="match status" value="1"/>
</dbReference>
<evidence type="ECO:0000256" key="4">
    <source>
        <dbReference type="ARBA" id="ARBA00022485"/>
    </source>
</evidence>
<organism evidence="12 13">
    <name type="scientific">Aliikangiella coralliicola</name>
    <dbReference type="NCBI Taxonomy" id="2592383"/>
    <lineage>
        <taxon>Bacteria</taxon>
        <taxon>Pseudomonadati</taxon>
        <taxon>Pseudomonadota</taxon>
        <taxon>Gammaproteobacteria</taxon>
        <taxon>Oceanospirillales</taxon>
        <taxon>Pleioneaceae</taxon>
        <taxon>Aliikangiella</taxon>
    </lineage>
</organism>
<dbReference type="Pfam" id="PF01568">
    <property type="entry name" value="Molydop_binding"/>
    <property type="match status" value="1"/>
</dbReference>
<dbReference type="GO" id="GO:0016491">
    <property type="term" value="F:oxidoreductase activity"/>
    <property type="evidence" value="ECO:0007669"/>
    <property type="project" value="UniProtKB-KW"/>
</dbReference>
<evidence type="ECO:0000256" key="6">
    <source>
        <dbReference type="ARBA" id="ARBA00022723"/>
    </source>
</evidence>
<sequence>MSKLSTSLNRTKTTCPYCGVGCGVEIACEENENYSVQGDQFHPANFGRLCTKGRLLPETLSNETRLSYPTVKGKRATWKKSIAYVANQLNQAIGKYGRDAVAFYVSGQLLTEDYYVANKLMKGFIGSSNIDTNSRLCMSSPVVAHKRAFGSDSVPVSYSDLESADLVVLVGSNLAWCHPVLYQRLRAEKQRRPQLKIVVIDPRVTASFEIADHHLTIKTGTDLLLFNGLLCYLFDKGYANTQFFTPNNIDATIEAARKNYLGIEPLANGINVSSGNLESFFQLFAKNEKVVTIFSQGINQSTQGVDQCNAIINCHLFTNRIGRPGMGPFSITGQPNAMGGREVGGMATVLAAHLNFDDREASRLLSEFWQTERLANKPGLTAVELFQQIERGKIKALWVMATNPIVSMPDSNRVKKVLEKCPLVVVSDCFKTSETLDYADVIFPAQAWGEKSGTVTNSERRISRQRQFRPAYQESKPDWWIISQVAKGMGFGKHFKYQNEFDIFKEHVALSNMAAGHTGSFELAALSNIDRQGYDNLVPLQWPQRDKNAIKLQSLKPFADGKFHTFDQRANMIPVFSVDRNSINREVNRGAMNSGQFEFVLNSGRVRDQWHTMTRSGLSPQLSLHSTEPRLLINPEDAALLKISDDEIVCVAAQSLTMGIRIKISSQVASGELFVPIHWSHANFSGGAINQLVDNSVDPLSKQPAFKQAKVTLSVIRVDAETKSSSKAEVPALDNLPTNRRPIRSEALLLCRLPLDRQLITGLDYWVKQKVSQGVLYHIASCVEPDELYTKLTGQLKKIGGKSKYWLNTRANGPNEFQSTVFDGDRLLWSMQISSRKSGIDDSWFTELLKAEVSPQLARALLSGNANKEIEQDKPLCLCMKVSKKQIESTIVGCGISDITKISELTGAGRACGSCMGDIAMMLHQRHLTLFS</sequence>
<comment type="similarity">
    <text evidence="3">Belongs to the prokaryotic molybdopterin-containing oxidoreductase family. NasA/NapA/NarB subfamily.</text>
</comment>
<dbReference type="GO" id="GO:0045333">
    <property type="term" value="P:cellular respiration"/>
    <property type="evidence" value="ECO:0007669"/>
    <property type="project" value="UniProtKB-ARBA"/>
</dbReference>
<dbReference type="InterPro" id="IPR027467">
    <property type="entry name" value="MopterinOxRdtase_cofactor_BS"/>
</dbReference>
<comment type="cofactor">
    <cofactor evidence="2">
        <name>[4Fe-4S] cluster</name>
        <dbReference type="ChEBI" id="CHEBI:49883"/>
    </cofactor>
</comment>
<dbReference type="CDD" id="cd02754">
    <property type="entry name" value="MopB_Nitrate-R-NapA-like"/>
    <property type="match status" value="1"/>
</dbReference>
<keyword evidence="4" id="KW-0004">4Fe-4S</keyword>
<gene>
    <name evidence="12" type="ORF">FLL46_21000</name>
</gene>
<protein>
    <submittedName>
        <fullName evidence="12">Nitrate reductase</fullName>
    </submittedName>
</protein>
<evidence type="ECO:0000256" key="3">
    <source>
        <dbReference type="ARBA" id="ARBA00008747"/>
    </source>
</evidence>
<dbReference type="Gene3D" id="3.40.228.10">
    <property type="entry name" value="Dimethylsulfoxide Reductase, domain 2"/>
    <property type="match status" value="1"/>
</dbReference>
<evidence type="ECO:0000256" key="9">
    <source>
        <dbReference type="ARBA" id="ARBA00023014"/>
    </source>
</evidence>
<evidence type="ECO:0000256" key="10">
    <source>
        <dbReference type="ARBA" id="ARBA00023063"/>
    </source>
</evidence>
<feature type="domain" description="4Fe-4S Mo/W bis-MGD-type" evidence="11">
    <location>
        <begin position="8"/>
        <end position="64"/>
    </location>
</feature>
<evidence type="ECO:0000313" key="12">
    <source>
        <dbReference type="EMBL" id="TQV84880.1"/>
    </source>
</evidence>
<dbReference type="RefSeq" id="WP_142933388.1">
    <property type="nucleotide sequence ID" value="NZ_ML660169.1"/>
</dbReference>
<dbReference type="InterPro" id="IPR009010">
    <property type="entry name" value="Asp_de-COase-like_dom_sf"/>
</dbReference>
<dbReference type="InterPro" id="IPR006963">
    <property type="entry name" value="Mopterin_OxRdtase_4Fe-4S_dom"/>
</dbReference>
<dbReference type="Gene3D" id="2.40.40.20">
    <property type="match status" value="1"/>
</dbReference>
<dbReference type="GO" id="GO:0043546">
    <property type="term" value="F:molybdopterin cofactor binding"/>
    <property type="evidence" value="ECO:0007669"/>
    <property type="project" value="InterPro"/>
</dbReference>
<dbReference type="InterPro" id="IPR006657">
    <property type="entry name" value="MoPterin_dinucl-bd_dom"/>
</dbReference>
<dbReference type="Gene3D" id="1.10.10.1100">
    <property type="entry name" value="BFD-like [2Fe-2S]-binding domain"/>
    <property type="match status" value="1"/>
</dbReference>
<dbReference type="InterPro" id="IPR041854">
    <property type="entry name" value="BFD-like_2Fe2S-bd_dom_sf"/>
</dbReference>
<dbReference type="PROSITE" id="PS51669">
    <property type="entry name" value="4FE4S_MOW_BIS_MGD"/>
    <property type="match status" value="1"/>
</dbReference>
<dbReference type="Pfam" id="PF04324">
    <property type="entry name" value="Fer2_BFD"/>
    <property type="match status" value="1"/>
</dbReference>
<dbReference type="GO" id="GO:0046872">
    <property type="term" value="F:metal ion binding"/>
    <property type="evidence" value="ECO:0007669"/>
    <property type="project" value="UniProtKB-KW"/>
</dbReference>
<dbReference type="SUPFAM" id="SSF50692">
    <property type="entry name" value="ADC-like"/>
    <property type="match status" value="1"/>
</dbReference>
<keyword evidence="10" id="KW-0534">Nitrate assimilation</keyword>
<dbReference type="InterPro" id="IPR006656">
    <property type="entry name" value="Mopterin_OxRdtase"/>
</dbReference>
<keyword evidence="8" id="KW-0408">Iron</keyword>
<name>A0A545U5Y4_9GAMM</name>